<evidence type="ECO:0008006" key="4">
    <source>
        <dbReference type="Google" id="ProtNLM"/>
    </source>
</evidence>
<keyword evidence="3" id="KW-1185">Reference proteome</keyword>
<feature type="compositionally biased region" description="Acidic residues" evidence="1">
    <location>
        <begin position="73"/>
        <end position="82"/>
    </location>
</feature>
<name>A0ABU8U755_9ACTN</name>
<organism evidence="2 3">
    <name type="scientific">Streptomyces caledonius</name>
    <dbReference type="NCBI Taxonomy" id="3134107"/>
    <lineage>
        <taxon>Bacteria</taxon>
        <taxon>Bacillati</taxon>
        <taxon>Actinomycetota</taxon>
        <taxon>Actinomycetes</taxon>
        <taxon>Kitasatosporales</taxon>
        <taxon>Streptomycetaceae</taxon>
        <taxon>Streptomyces</taxon>
    </lineage>
</organism>
<evidence type="ECO:0000313" key="3">
    <source>
        <dbReference type="Proteomes" id="UP001382904"/>
    </source>
</evidence>
<protein>
    <recommendedName>
        <fullName evidence="4">Tetratricopeptide repeat protein</fullName>
    </recommendedName>
</protein>
<dbReference type="EMBL" id="JBBKAM010000002">
    <property type="protein sequence ID" value="MEJ8643505.1"/>
    <property type="molecule type" value="Genomic_DNA"/>
</dbReference>
<proteinExistence type="predicted"/>
<dbReference type="Gene3D" id="1.25.40.10">
    <property type="entry name" value="Tetratricopeptide repeat domain"/>
    <property type="match status" value="1"/>
</dbReference>
<sequence length="187" mass="20261">MRVLRSLAWLGLREEFTAAAVQGARGRMDEAAGVLEAALAADPEVPELRSELAQTWHQLAQVLDRYVSTNADTDTDDEDLDDAAGAADDGPVPAKPLSDAEIEALRREEIELWDRAAGVYATLGPDHLHDRFQCLNNAAWTEQERGRAEAGAARVSALIDEVRALPEDAVPDWLLPAAENLVAQLTA</sequence>
<dbReference type="Proteomes" id="UP001382904">
    <property type="component" value="Unassembled WGS sequence"/>
</dbReference>
<reference evidence="2 3" key="1">
    <citation type="submission" date="2024-03" db="EMBL/GenBank/DDBJ databases">
        <title>Novel Streptomyces species of biotechnological and ecological value are a feature of Machair soil.</title>
        <authorList>
            <person name="Prole J.R."/>
            <person name="Goodfellow M."/>
            <person name="Allenby N."/>
            <person name="Ward A.C."/>
        </authorList>
    </citation>
    <scope>NUCLEOTIDE SEQUENCE [LARGE SCALE GENOMIC DNA]</scope>
    <source>
        <strain evidence="2 3">MS1.HAVA.3</strain>
    </source>
</reference>
<accession>A0ABU8U755</accession>
<comment type="caution">
    <text evidence="2">The sequence shown here is derived from an EMBL/GenBank/DDBJ whole genome shotgun (WGS) entry which is preliminary data.</text>
</comment>
<feature type="region of interest" description="Disordered" evidence="1">
    <location>
        <begin position="71"/>
        <end position="95"/>
    </location>
</feature>
<evidence type="ECO:0000256" key="1">
    <source>
        <dbReference type="SAM" id="MobiDB-lite"/>
    </source>
</evidence>
<gene>
    <name evidence="2" type="ORF">WKI68_23200</name>
</gene>
<dbReference type="InterPro" id="IPR011990">
    <property type="entry name" value="TPR-like_helical_dom_sf"/>
</dbReference>
<evidence type="ECO:0000313" key="2">
    <source>
        <dbReference type="EMBL" id="MEJ8643505.1"/>
    </source>
</evidence>